<dbReference type="EMBL" id="BLVO01000012">
    <property type="protein sequence ID" value="GFM32869.1"/>
    <property type="molecule type" value="Genomic_DNA"/>
</dbReference>
<evidence type="ECO:0000313" key="1">
    <source>
        <dbReference type="EMBL" id="GFM32869.1"/>
    </source>
</evidence>
<protein>
    <submittedName>
        <fullName evidence="1">Uncharacterized protein</fullName>
    </submittedName>
</protein>
<reference evidence="1 2" key="1">
    <citation type="submission" date="2020-05" db="EMBL/GenBank/DDBJ databases">
        <title>Draft genome sequence of Desulfovibrio sp. strain HN2T.</title>
        <authorList>
            <person name="Ueno A."/>
            <person name="Tamazawa S."/>
            <person name="Tamamura S."/>
            <person name="Murakami T."/>
            <person name="Kiyama T."/>
            <person name="Inomata H."/>
            <person name="Amano Y."/>
            <person name="Miyakawa K."/>
            <person name="Tamaki H."/>
            <person name="Naganuma T."/>
            <person name="Kaneko K."/>
        </authorList>
    </citation>
    <scope>NUCLEOTIDE SEQUENCE [LARGE SCALE GENOMIC DNA]</scope>
    <source>
        <strain evidence="1 2">HN2</strain>
    </source>
</reference>
<organism evidence="1 2">
    <name type="scientific">Desulfovibrio subterraneus</name>
    <dbReference type="NCBI Taxonomy" id="2718620"/>
    <lineage>
        <taxon>Bacteria</taxon>
        <taxon>Pseudomonadati</taxon>
        <taxon>Thermodesulfobacteriota</taxon>
        <taxon>Desulfovibrionia</taxon>
        <taxon>Desulfovibrionales</taxon>
        <taxon>Desulfovibrionaceae</taxon>
        <taxon>Desulfovibrio</taxon>
    </lineage>
</organism>
<dbReference type="AlphaFoldDB" id="A0A7J0BGN5"/>
<proteinExistence type="predicted"/>
<name>A0A7J0BGN5_9BACT</name>
<keyword evidence="2" id="KW-1185">Reference proteome</keyword>
<gene>
    <name evidence="1" type="ORF">DSM101010T_12340</name>
</gene>
<accession>A0A7J0BGN5</accession>
<sequence length="120" mass="13694">MFTRYSGIIALYLKKYRNYKYMELSLLADLWEYLAVEKHVPGRLSLKVDLAVRNHPKAATLSRSGVSGLAAIRKTRLNIFTRTLVVEYDTALLPFERLDGLLRCPDTDSMRAMAQQISLA</sequence>
<evidence type="ECO:0000313" key="2">
    <source>
        <dbReference type="Proteomes" id="UP000503840"/>
    </source>
</evidence>
<comment type="caution">
    <text evidence="1">The sequence shown here is derived from an EMBL/GenBank/DDBJ whole genome shotgun (WGS) entry which is preliminary data.</text>
</comment>
<dbReference type="Proteomes" id="UP000503840">
    <property type="component" value="Unassembled WGS sequence"/>
</dbReference>